<keyword evidence="2" id="KW-0812">Transmembrane</keyword>
<dbReference type="Proteomes" id="UP001632037">
    <property type="component" value="Unassembled WGS sequence"/>
</dbReference>
<evidence type="ECO:0000313" key="3">
    <source>
        <dbReference type="EMBL" id="KAL3666439.1"/>
    </source>
</evidence>
<dbReference type="AlphaFoldDB" id="A0ABD3FN59"/>
<feature type="region of interest" description="Disordered" evidence="1">
    <location>
        <begin position="29"/>
        <end position="55"/>
    </location>
</feature>
<reference evidence="3 4" key="1">
    <citation type="submission" date="2024-09" db="EMBL/GenBank/DDBJ databases">
        <title>Genome sequencing and assembly of Phytophthora oleae, isolate VK10A, causative agent of rot of olive drupes.</title>
        <authorList>
            <person name="Conti Taguali S."/>
            <person name="Riolo M."/>
            <person name="La Spada F."/>
            <person name="Cacciola S.O."/>
            <person name="Dionisio G."/>
        </authorList>
    </citation>
    <scope>NUCLEOTIDE SEQUENCE [LARGE SCALE GENOMIC DNA]</scope>
    <source>
        <strain evidence="3 4">VK10A</strain>
    </source>
</reference>
<accession>A0ABD3FN59</accession>
<organism evidence="3 4">
    <name type="scientific">Phytophthora oleae</name>
    <dbReference type="NCBI Taxonomy" id="2107226"/>
    <lineage>
        <taxon>Eukaryota</taxon>
        <taxon>Sar</taxon>
        <taxon>Stramenopiles</taxon>
        <taxon>Oomycota</taxon>
        <taxon>Peronosporomycetes</taxon>
        <taxon>Peronosporales</taxon>
        <taxon>Peronosporaceae</taxon>
        <taxon>Phytophthora</taxon>
    </lineage>
</organism>
<feature type="transmembrane region" description="Helical" evidence="2">
    <location>
        <begin position="113"/>
        <end position="129"/>
    </location>
</feature>
<proteinExistence type="predicted"/>
<sequence length="130" mass="14130">MGPDDEDGSHERAAGLLTSVPLLWTEGVRGTNAGGTCGKNQEKRTKVDEGGRRSELSRPFGASLLIGKRRHVEVFVICKCIVMVGGATAYTKALAFFGTLFFCLFFSPDRVTLRIAFTIHCALFICLLST</sequence>
<keyword evidence="2" id="KW-1133">Transmembrane helix</keyword>
<evidence type="ECO:0000256" key="1">
    <source>
        <dbReference type="SAM" id="MobiDB-lite"/>
    </source>
</evidence>
<evidence type="ECO:0000313" key="4">
    <source>
        <dbReference type="Proteomes" id="UP001632037"/>
    </source>
</evidence>
<feature type="compositionally biased region" description="Basic and acidic residues" evidence="1">
    <location>
        <begin position="40"/>
        <end position="55"/>
    </location>
</feature>
<gene>
    <name evidence="3" type="ORF">V7S43_008689</name>
</gene>
<dbReference type="EMBL" id="JBIMZQ010000017">
    <property type="protein sequence ID" value="KAL3666439.1"/>
    <property type="molecule type" value="Genomic_DNA"/>
</dbReference>
<comment type="caution">
    <text evidence="3">The sequence shown here is derived from an EMBL/GenBank/DDBJ whole genome shotgun (WGS) entry which is preliminary data.</text>
</comment>
<name>A0ABD3FN59_9STRA</name>
<feature type="transmembrane region" description="Helical" evidence="2">
    <location>
        <begin position="74"/>
        <end position="107"/>
    </location>
</feature>
<protein>
    <submittedName>
        <fullName evidence="3">Uncharacterized protein</fullName>
    </submittedName>
</protein>
<keyword evidence="4" id="KW-1185">Reference proteome</keyword>
<keyword evidence="2" id="KW-0472">Membrane</keyword>
<evidence type="ECO:0000256" key="2">
    <source>
        <dbReference type="SAM" id="Phobius"/>
    </source>
</evidence>